<dbReference type="AlphaFoldDB" id="A0A4R1QWP3"/>
<dbReference type="GO" id="GO:0004222">
    <property type="term" value="F:metalloendopeptidase activity"/>
    <property type="evidence" value="ECO:0007669"/>
    <property type="project" value="TreeGrafter"/>
</dbReference>
<reference evidence="2 3" key="1">
    <citation type="submission" date="2019-03" db="EMBL/GenBank/DDBJ databases">
        <title>Genomic Encyclopedia of Type Strains, Phase IV (KMG-IV): sequencing the most valuable type-strain genomes for metagenomic binning, comparative biology and taxonomic classification.</title>
        <authorList>
            <person name="Goeker M."/>
        </authorList>
    </citation>
    <scope>NUCLEOTIDE SEQUENCE [LARGE SCALE GENOMIC DNA]</scope>
    <source>
        <strain evidence="2 3">DSM 100556</strain>
    </source>
</reference>
<protein>
    <submittedName>
        <fullName evidence="2">Peptidase M23-like protein</fullName>
    </submittedName>
</protein>
<dbReference type="InterPro" id="IPR016047">
    <property type="entry name" value="M23ase_b-sheet_dom"/>
</dbReference>
<feature type="domain" description="M23ase beta-sheet core" evidence="1">
    <location>
        <begin position="203"/>
        <end position="303"/>
    </location>
</feature>
<keyword evidence="3" id="KW-1185">Reference proteome</keyword>
<dbReference type="InterPro" id="IPR011055">
    <property type="entry name" value="Dup_hybrid_motif"/>
</dbReference>
<dbReference type="Pfam" id="PF01551">
    <property type="entry name" value="Peptidase_M23"/>
    <property type="match status" value="1"/>
</dbReference>
<dbReference type="InterPro" id="IPR050570">
    <property type="entry name" value="Cell_wall_metabolism_enzyme"/>
</dbReference>
<proteinExistence type="predicted"/>
<evidence type="ECO:0000259" key="1">
    <source>
        <dbReference type="Pfam" id="PF01551"/>
    </source>
</evidence>
<name>A0A4R1QWP3_9FIRM</name>
<accession>A0A4R1QWP3</accession>
<dbReference type="SUPFAM" id="SSF51261">
    <property type="entry name" value="Duplicated hybrid motif"/>
    <property type="match status" value="1"/>
</dbReference>
<dbReference type="OrthoDB" id="9810477at2"/>
<dbReference type="PANTHER" id="PTHR21666:SF270">
    <property type="entry name" value="MUREIN HYDROLASE ACTIVATOR ENVC"/>
    <property type="match status" value="1"/>
</dbReference>
<comment type="caution">
    <text evidence="2">The sequence shown here is derived from an EMBL/GenBank/DDBJ whole genome shotgun (WGS) entry which is preliminary data.</text>
</comment>
<evidence type="ECO:0000313" key="2">
    <source>
        <dbReference type="EMBL" id="TCL57943.1"/>
    </source>
</evidence>
<gene>
    <name evidence="2" type="ORF">EDD76_10757</name>
</gene>
<dbReference type="Proteomes" id="UP000295718">
    <property type="component" value="Unassembled WGS sequence"/>
</dbReference>
<dbReference type="PANTHER" id="PTHR21666">
    <property type="entry name" value="PEPTIDASE-RELATED"/>
    <property type="match status" value="1"/>
</dbReference>
<evidence type="ECO:0000313" key="3">
    <source>
        <dbReference type="Proteomes" id="UP000295718"/>
    </source>
</evidence>
<dbReference type="STRING" id="1469948.GCA_000732725_02177"/>
<dbReference type="CDD" id="cd12797">
    <property type="entry name" value="M23_peptidase"/>
    <property type="match status" value="1"/>
</dbReference>
<sequence length="364" mass="42086">MQYLKKIKRAVIIESILLSCFGIVWATGFLRDGFPKAEEQAIELEVFAEKKYIKWVDFNISYEALCEAYKWDVDTYKESLEDKAAEHVNWIELLAYAGAKNGGKFPKGSVSEISKTARKLTSKETTMRELTKDMEYYAYYLEAYTAVLGGFVGEYEIQKPMEDGTVEWQSCYGLKAFSPVAKGFAYNDYDDFGTSRSYGYSRPHLGHDMMGQVGTPIIAIESGYVEAIGWNQYGGWRLGIRSFDGKRYYYYAHLRQNFPYCKDLEEGSVVTAGQVIGYMGHTGYSTKENVNNIEVTHLHWGLQLIFDESQKEGNNEIWIDCYNLTRFLYKNRSETIKNEETKEWYRIYEMKDPAVTEYNSKNSQ</sequence>
<organism evidence="2 3">
    <name type="scientific">Kineothrix alysoides</name>
    <dbReference type="NCBI Taxonomy" id="1469948"/>
    <lineage>
        <taxon>Bacteria</taxon>
        <taxon>Bacillati</taxon>
        <taxon>Bacillota</taxon>
        <taxon>Clostridia</taxon>
        <taxon>Lachnospirales</taxon>
        <taxon>Lachnospiraceae</taxon>
        <taxon>Kineothrix</taxon>
    </lineage>
</organism>
<dbReference type="EMBL" id="SLUO01000007">
    <property type="protein sequence ID" value="TCL57943.1"/>
    <property type="molecule type" value="Genomic_DNA"/>
</dbReference>
<dbReference type="RefSeq" id="WP_031390867.1">
    <property type="nucleotide sequence ID" value="NZ_JPNB01000002.1"/>
</dbReference>
<dbReference type="Gene3D" id="2.70.70.10">
    <property type="entry name" value="Glucose Permease (Domain IIA)"/>
    <property type="match status" value="1"/>
</dbReference>